<dbReference type="Gene3D" id="3.30.450.20">
    <property type="entry name" value="PAS domain"/>
    <property type="match status" value="4"/>
</dbReference>
<dbReference type="InterPro" id="IPR005467">
    <property type="entry name" value="His_kinase_dom"/>
</dbReference>
<evidence type="ECO:0000256" key="5">
    <source>
        <dbReference type="ARBA" id="ARBA00022777"/>
    </source>
</evidence>
<dbReference type="GO" id="GO:0000155">
    <property type="term" value="F:phosphorelay sensor kinase activity"/>
    <property type="evidence" value="ECO:0007669"/>
    <property type="project" value="InterPro"/>
</dbReference>
<evidence type="ECO:0000256" key="2">
    <source>
        <dbReference type="ARBA" id="ARBA00012438"/>
    </source>
</evidence>
<dbReference type="PROSITE" id="PS50113">
    <property type="entry name" value="PAC"/>
    <property type="match status" value="4"/>
</dbReference>
<comment type="catalytic activity">
    <reaction evidence="1">
        <text>ATP + protein L-histidine = ADP + protein N-phospho-L-histidine.</text>
        <dbReference type="EC" id="2.7.13.3"/>
    </reaction>
</comment>
<keyword evidence="5 10" id="KW-0418">Kinase</keyword>
<reference evidence="10 11" key="1">
    <citation type="submission" date="2018-06" db="EMBL/GenBank/DDBJ databases">
        <title>Complete Genome Sequence of the Microcystin-Degrading Bacterium Sphingosinicella microcystinivorans Strain B-9.</title>
        <authorList>
            <person name="Jin H."/>
            <person name="Nishizawa T."/>
            <person name="Guo Y."/>
            <person name="Nishizawa A."/>
            <person name="Park H."/>
            <person name="Kato H."/>
            <person name="Tsuji K."/>
            <person name="Harada K."/>
        </authorList>
    </citation>
    <scope>NUCLEOTIDE SEQUENCE [LARGE SCALE GENOMIC DNA]</scope>
    <source>
        <strain evidence="10 11">B9</strain>
    </source>
</reference>
<feature type="compositionally biased region" description="Basic and acidic residues" evidence="6">
    <location>
        <begin position="14"/>
        <end position="23"/>
    </location>
</feature>
<dbReference type="AlphaFoldDB" id="A0AAD1G289"/>
<dbReference type="PRINTS" id="PR00344">
    <property type="entry name" value="BCTRLSENSOR"/>
</dbReference>
<dbReference type="PANTHER" id="PTHR43304:SF1">
    <property type="entry name" value="PAC DOMAIN-CONTAINING PROTEIN"/>
    <property type="match status" value="1"/>
</dbReference>
<dbReference type="InterPro" id="IPR003594">
    <property type="entry name" value="HATPase_dom"/>
</dbReference>
<dbReference type="CDD" id="cd00082">
    <property type="entry name" value="HisKA"/>
    <property type="match status" value="1"/>
</dbReference>
<dbReference type="InterPro" id="IPR003661">
    <property type="entry name" value="HisK_dim/P_dom"/>
</dbReference>
<feature type="domain" description="PAC" evidence="9">
    <location>
        <begin position="482"/>
        <end position="533"/>
    </location>
</feature>
<dbReference type="InterPro" id="IPR000014">
    <property type="entry name" value="PAS"/>
</dbReference>
<feature type="region of interest" description="Disordered" evidence="6">
    <location>
        <begin position="1"/>
        <end position="23"/>
    </location>
</feature>
<evidence type="ECO:0000259" key="8">
    <source>
        <dbReference type="PROSITE" id="PS50112"/>
    </source>
</evidence>
<feature type="domain" description="PAC" evidence="9">
    <location>
        <begin position="229"/>
        <end position="281"/>
    </location>
</feature>
<feature type="domain" description="Histidine kinase" evidence="7">
    <location>
        <begin position="553"/>
        <end position="768"/>
    </location>
</feature>
<gene>
    <name evidence="10" type="ORF">SmB9_31620</name>
</gene>
<proteinExistence type="predicted"/>
<evidence type="ECO:0000313" key="10">
    <source>
        <dbReference type="EMBL" id="BBE35504.1"/>
    </source>
</evidence>
<dbReference type="Gene3D" id="1.10.287.130">
    <property type="match status" value="1"/>
</dbReference>
<dbReference type="RefSeq" id="WP_160119253.1">
    <property type="nucleotide sequence ID" value="NZ_AP018711.1"/>
</dbReference>
<dbReference type="InterPro" id="IPR035965">
    <property type="entry name" value="PAS-like_dom_sf"/>
</dbReference>
<dbReference type="SUPFAM" id="SSF55785">
    <property type="entry name" value="PYP-like sensor domain (PAS domain)"/>
    <property type="match status" value="4"/>
</dbReference>
<dbReference type="SMART" id="SM00086">
    <property type="entry name" value="PAC"/>
    <property type="match status" value="4"/>
</dbReference>
<dbReference type="InterPro" id="IPR000700">
    <property type="entry name" value="PAS-assoc_C"/>
</dbReference>
<feature type="domain" description="PAC" evidence="9">
    <location>
        <begin position="355"/>
        <end position="407"/>
    </location>
</feature>
<dbReference type="Pfam" id="PF02518">
    <property type="entry name" value="HATPase_c"/>
    <property type="match status" value="1"/>
</dbReference>
<evidence type="ECO:0000259" key="7">
    <source>
        <dbReference type="PROSITE" id="PS50109"/>
    </source>
</evidence>
<feature type="domain" description="PAC" evidence="9">
    <location>
        <begin position="103"/>
        <end position="155"/>
    </location>
</feature>
<dbReference type="InterPro" id="IPR001610">
    <property type="entry name" value="PAC"/>
</dbReference>
<dbReference type="SMART" id="SM00091">
    <property type="entry name" value="PAS"/>
    <property type="match status" value="4"/>
</dbReference>
<dbReference type="EMBL" id="AP018711">
    <property type="protein sequence ID" value="BBE35504.1"/>
    <property type="molecule type" value="Genomic_DNA"/>
</dbReference>
<dbReference type="EC" id="2.7.13.3" evidence="2"/>
<keyword evidence="3" id="KW-0597">Phosphoprotein</keyword>
<organism evidence="10 11">
    <name type="scientific">Sphingosinicella microcystinivorans</name>
    <dbReference type="NCBI Taxonomy" id="335406"/>
    <lineage>
        <taxon>Bacteria</taxon>
        <taxon>Pseudomonadati</taxon>
        <taxon>Pseudomonadota</taxon>
        <taxon>Alphaproteobacteria</taxon>
        <taxon>Sphingomonadales</taxon>
        <taxon>Sphingosinicellaceae</taxon>
        <taxon>Sphingosinicella</taxon>
    </lineage>
</organism>
<name>A0AAD1G289_SPHMI</name>
<dbReference type="InterPro" id="IPR013655">
    <property type="entry name" value="PAS_fold_3"/>
</dbReference>
<dbReference type="PANTHER" id="PTHR43304">
    <property type="entry name" value="PHYTOCHROME-LIKE PROTEIN CPH1"/>
    <property type="match status" value="1"/>
</dbReference>
<protein>
    <recommendedName>
        <fullName evidence="2">histidine kinase</fullName>
        <ecNumber evidence="2">2.7.13.3</ecNumber>
    </recommendedName>
</protein>
<dbReference type="InterPro" id="IPR052162">
    <property type="entry name" value="Sensor_kinase/Photoreceptor"/>
</dbReference>
<evidence type="ECO:0000256" key="4">
    <source>
        <dbReference type="ARBA" id="ARBA00022679"/>
    </source>
</evidence>
<dbReference type="Proteomes" id="UP000275727">
    <property type="component" value="Chromosome"/>
</dbReference>
<dbReference type="PROSITE" id="PS50112">
    <property type="entry name" value="PAS"/>
    <property type="match status" value="1"/>
</dbReference>
<dbReference type="InterPro" id="IPR036097">
    <property type="entry name" value="HisK_dim/P_sf"/>
</dbReference>
<dbReference type="InterPro" id="IPR004358">
    <property type="entry name" value="Sig_transdc_His_kin-like_C"/>
</dbReference>
<dbReference type="FunFam" id="3.30.450.20:FF:000099">
    <property type="entry name" value="Sensory box sensor histidine kinase"/>
    <property type="match status" value="1"/>
</dbReference>
<dbReference type="SMART" id="SM00387">
    <property type="entry name" value="HATPase_c"/>
    <property type="match status" value="1"/>
</dbReference>
<dbReference type="CDD" id="cd00130">
    <property type="entry name" value="PAS"/>
    <property type="match status" value="4"/>
</dbReference>
<dbReference type="Gene3D" id="2.10.70.100">
    <property type="match status" value="1"/>
</dbReference>
<dbReference type="SUPFAM" id="SSF55874">
    <property type="entry name" value="ATPase domain of HSP90 chaperone/DNA topoisomerase II/histidine kinase"/>
    <property type="match status" value="1"/>
</dbReference>
<evidence type="ECO:0000256" key="3">
    <source>
        <dbReference type="ARBA" id="ARBA00022553"/>
    </source>
</evidence>
<sequence>MDVDSNARTAHPAVEADDRTDRPETALLDSERELRLIVQSIAGLICVFSPEGELVSGNQQLLDYFREPLEEIGRWATNGMTHPDDLQRCIDCFTASLATGEPYDFETRFRRFDGSFRWFQIRGHPLRDAEDRIVRWYGLLTDIDDRKRAEEDLRASEIDLKLTLDSLPGLVCTFSPDGRFEGANQRFYDYLDIDRDSAEAWATRGPAHPDDIPKAVAAFRDGMVNGDPYEYEARARCSDGVYRWFQVLGRPHKDENGRLIRWYSLLIDVDGRKQAEQQLEASEKSLRQTIDTIPVLAWSARPDGSADFLNQLYLDFVGRGLDELMGWGWTEFVHPDDLHSLNDAWSRFRSTARGGSAEARMRRHDGSYRWFLFRVEPLRDDVGNVVKWYGVNSDIEDRKQAEAALQRSETFLAEGQRISSTGSFAWQLDTDEFKFSAELRRLFEFAPEIRVTLDQIAERVHPDDLGLLAENVASIRAGFDNPEYDIRMLLPDGRIKHMRVLGRVFRQPDGRLECLGAVQDITQRKLAEDSLHKVRSELAHVTRVMSFNALTASIAHEINQPLSGIITNASACLRLLASDPPKIEGAVETAKRTIRDGNRAADIVQRLRKLYSKRSERTDDVHINDAAAEVVALAASDLRRNGITVRTEFAADLPVIAADRVQLQQVILNMLTNAADAMSAVNDRDRVITLRTSRDRSDGIVLGVDDVGPGIEVDDAEQLFQPFFTTKASGMGIGLSVCRSIIESHGGRLWAGSNAGGGATFSFSVPSA</sequence>
<evidence type="ECO:0000313" key="11">
    <source>
        <dbReference type="Proteomes" id="UP000275727"/>
    </source>
</evidence>
<feature type="domain" description="PAS" evidence="8">
    <location>
        <begin position="282"/>
        <end position="355"/>
    </location>
</feature>
<dbReference type="Pfam" id="PF00512">
    <property type="entry name" value="HisKA"/>
    <property type="match status" value="1"/>
</dbReference>
<evidence type="ECO:0000256" key="1">
    <source>
        <dbReference type="ARBA" id="ARBA00000085"/>
    </source>
</evidence>
<evidence type="ECO:0000256" key="6">
    <source>
        <dbReference type="SAM" id="MobiDB-lite"/>
    </source>
</evidence>
<dbReference type="Gene3D" id="3.30.565.10">
    <property type="entry name" value="Histidine kinase-like ATPase, C-terminal domain"/>
    <property type="match status" value="1"/>
</dbReference>
<evidence type="ECO:0000259" key="9">
    <source>
        <dbReference type="PROSITE" id="PS50113"/>
    </source>
</evidence>
<dbReference type="InterPro" id="IPR036890">
    <property type="entry name" value="HATPase_C_sf"/>
</dbReference>
<dbReference type="Pfam" id="PF08447">
    <property type="entry name" value="PAS_3"/>
    <property type="match status" value="4"/>
</dbReference>
<dbReference type="SMART" id="SM00388">
    <property type="entry name" value="HisKA"/>
    <property type="match status" value="1"/>
</dbReference>
<dbReference type="PROSITE" id="PS50109">
    <property type="entry name" value="HIS_KIN"/>
    <property type="match status" value="1"/>
</dbReference>
<dbReference type="NCBIfam" id="TIGR00229">
    <property type="entry name" value="sensory_box"/>
    <property type="match status" value="3"/>
</dbReference>
<keyword evidence="4" id="KW-0808">Transferase</keyword>
<dbReference type="KEGG" id="smic:SmB9_31620"/>
<dbReference type="SUPFAM" id="SSF47384">
    <property type="entry name" value="Homodimeric domain of signal transducing histidine kinase"/>
    <property type="match status" value="1"/>
</dbReference>
<accession>A0AAD1G289</accession>